<dbReference type="RefSeq" id="WP_086033166.1">
    <property type="nucleotide sequence ID" value="NZ_MDSU01000004.1"/>
</dbReference>
<dbReference type="EMBL" id="MDSU01000004">
    <property type="protein sequence ID" value="OSS42806.1"/>
    <property type="molecule type" value="Genomic_DNA"/>
</dbReference>
<evidence type="ECO:0000313" key="3">
    <source>
        <dbReference type="EMBL" id="OSS42730.1"/>
    </source>
</evidence>
<dbReference type="Gene3D" id="3.30.300.20">
    <property type="match status" value="1"/>
</dbReference>
<comment type="subunit">
    <text evidence="2">Monomer. Binds 30S ribosomal subunits, but not 50S ribosomal subunits or 70S ribosomes.</text>
</comment>
<evidence type="ECO:0000256" key="1">
    <source>
        <dbReference type="ARBA" id="ARBA00022517"/>
    </source>
</evidence>
<keyword evidence="1 2" id="KW-0690">Ribosome biogenesis</keyword>
<gene>
    <name evidence="2" type="primary">rbfA</name>
    <name evidence="4" type="ORF">DESAMIL20_350</name>
    <name evidence="3" type="ORF">DESAMIL20_426</name>
</gene>
<dbReference type="EMBL" id="MDSU01000010">
    <property type="protein sequence ID" value="OSS42730.1"/>
    <property type="molecule type" value="Genomic_DNA"/>
</dbReference>
<dbReference type="STRING" id="1562698.DESAMIL20_350"/>
<dbReference type="GO" id="GO:0043024">
    <property type="term" value="F:ribosomal small subunit binding"/>
    <property type="evidence" value="ECO:0007669"/>
    <property type="project" value="TreeGrafter"/>
</dbReference>
<organism evidence="3 5">
    <name type="scientific">Desulfurella amilsii</name>
    <dbReference type="NCBI Taxonomy" id="1562698"/>
    <lineage>
        <taxon>Bacteria</taxon>
        <taxon>Pseudomonadati</taxon>
        <taxon>Campylobacterota</taxon>
        <taxon>Desulfurellia</taxon>
        <taxon>Desulfurellales</taxon>
        <taxon>Desulfurellaceae</taxon>
        <taxon>Desulfurella</taxon>
    </lineage>
</organism>
<dbReference type="InterPro" id="IPR000238">
    <property type="entry name" value="RbfA"/>
</dbReference>
<name>A0A1X4XYX6_9BACT</name>
<evidence type="ECO:0000313" key="5">
    <source>
        <dbReference type="Proteomes" id="UP000194141"/>
    </source>
</evidence>
<dbReference type="SUPFAM" id="SSF89919">
    <property type="entry name" value="Ribosome-binding factor A, RbfA"/>
    <property type="match status" value="1"/>
</dbReference>
<comment type="similarity">
    <text evidence="2">Belongs to the RbfA family.</text>
</comment>
<dbReference type="GO" id="GO:0030490">
    <property type="term" value="P:maturation of SSU-rRNA"/>
    <property type="evidence" value="ECO:0007669"/>
    <property type="project" value="UniProtKB-UniRule"/>
</dbReference>
<dbReference type="AlphaFoldDB" id="A0A1X4XYX6"/>
<dbReference type="PANTHER" id="PTHR33515">
    <property type="entry name" value="RIBOSOME-BINDING FACTOR A, CHLOROPLASTIC-RELATED"/>
    <property type="match status" value="1"/>
</dbReference>
<dbReference type="HAMAP" id="MF_00003">
    <property type="entry name" value="RbfA"/>
    <property type="match status" value="1"/>
</dbReference>
<comment type="caution">
    <text evidence="3">The sequence shown here is derived from an EMBL/GenBank/DDBJ whole genome shotgun (WGS) entry which is preliminary data.</text>
</comment>
<protein>
    <recommendedName>
        <fullName evidence="2">Ribosome-binding factor A</fullName>
    </recommendedName>
</protein>
<dbReference type="InterPro" id="IPR015946">
    <property type="entry name" value="KH_dom-like_a/b"/>
</dbReference>
<accession>A0A1X4XYX6</accession>
<dbReference type="Pfam" id="PF02033">
    <property type="entry name" value="RBFA"/>
    <property type="match status" value="1"/>
</dbReference>
<dbReference type="OrthoDB" id="307788at2"/>
<sequence>MNTTKPYKRTQRVSSTLKKIISNVIEFDLNDERLKNVTITDVELSKDFKFAKIYFSSQLSELSKEEIATLINKSSSFISKKTCEKINLRTVPIFKFVYDKSVENGLKIEEILRQIKNE</sequence>
<keyword evidence="5" id="KW-1185">Reference proteome</keyword>
<evidence type="ECO:0000313" key="4">
    <source>
        <dbReference type="EMBL" id="OSS42806.1"/>
    </source>
</evidence>
<dbReference type="NCBIfam" id="TIGR00082">
    <property type="entry name" value="rbfA"/>
    <property type="match status" value="1"/>
</dbReference>
<reference evidence="3 5" key="1">
    <citation type="journal article" date="2017" name="Front. Microbiol.">
        <title>Genome Sequence of Desulfurella amilsii Strain TR1 and Comparative Genomics of Desulfurellaceae Family.</title>
        <authorList>
            <person name="Florentino A.P."/>
            <person name="Stams A.J."/>
            <person name="Sanchez-Andrea I."/>
        </authorList>
    </citation>
    <scope>NUCLEOTIDE SEQUENCE [LARGE SCALE GENOMIC DNA]</scope>
    <source>
        <strain evidence="3 5">TR1</strain>
    </source>
</reference>
<proteinExistence type="inferred from homology"/>
<dbReference type="PANTHER" id="PTHR33515:SF1">
    <property type="entry name" value="RIBOSOME-BINDING FACTOR A, CHLOROPLASTIC-RELATED"/>
    <property type="match status" value="1"/>
</dbReference>
<dbReference type="InterPro" id="IPR023799">
    <property type="entry name" value="RbfA_dom_sf"/>
</dbReference>
<comment type="subcellular location">
    <subcellularLocation>
        <location evidence="2">Cytoplasm</location>
    </subcellularLocation>
</comment>
<evidence type="ECO:0000256" key="2">
    <source>
        <dbReference type="HAMAP-Rule" id="MF_00003"/>
    </source>
</evidence>
<dbReference type="Proteomes" id="UP000194141">
    <property type="component" value="Unassembled WGS sequence"/>
</dbReference>
<dbReference type="GO" id="GO:0005829">
    <property type="term" value="C:cytosol"/>
    <property type="evidence" value="ECO:0007669"/>
    <property type="project" value="TreeGrafter"/>
</dbReference>
<keyword evidence="2" id="KW-0963">Cytoplasm</keyword>
<comment type="function">
    <text evidence="2">One of several proteins that assist in the late maturation steps of the functional core of the 30S ribosomal subunit. Associates with free 30S ribosomal subunits (but not with 30S subunits that are part of 70S ribosomes or polysomes). Required for efficient processing of 16S rRNA. May interact with the 5'-terminal helix region of 16S rRNA.</text>
</comment>